<keyword evidence="1" id="KW-0732">Signal</keyword>
<evidence type="ECO:0000313" key="3">
    <source>
        <dbReference type="Proteomes" id="UP000672011"/>
    </source>
</evidence>
<evidence type="ECO:0008006" key="4">
    <source>
        <dbReference type="Google" id="ProtNLM"/>
    </source>
</evidence>
<evidence type="ECO:0000256" key="1">
    <source>
        <dbReference type="SAM" id="SignalP"/>
    </source>
</evidence>
<name>A0ABX7XDB0_9FLAO</name>
<proteinExistence type="predicted"/>
<keyword evidence="3" id="KW-1185">Reference proteome</keyword>
<evidence type="ECO:0000313" key="2">
    <source>
        <dbReference type="EMBL" id="QTV05883.1"/>
    </source>
</evidence>
<feature type="chain" id="PRO_5047310038" description="WG repeat-containing protein" evidence="1">
    <location>
        <begin position="22"/>
        <end position="169"/>
    </location>
</feature>
<reference evidence="3" key="2">
    <citation type="submission" date="2021-04" db="EMBL/GenBank/DDBJ databases">
        <title>Taxonomy of Flavobacteriaceae bacterium ZY171143.</title>
        <authorList>
            <person name="Li F."/>
        </authorList>
    </citation>
    <scope>NUCLEOTIDE SEQUENCE [LARGE SCALE GENOMIC DNA]</scope>
    <source>
        <strain evidence="3">ZY171143</strain>
    </source>
</reference>
<dbReference type="Proteomes" id="UP000672011">
    <property type="component" value="Chromosome"/>
</dbReference>
<organism evidence="2 3">
    <name type="scientific">Faecalibacter bovis</name>
    <dbReference type="NCBI Taxonomy" id="2898187"/>
    <lineage>
        <taxon>Bacteria</taxon>
        <taxon>Pseudomonadati</taxon>
        <taxon>Bacteroidota</taxon>
        <taxon>Flavobacteriia</taxon>
        <taxon>Flavobacteriales</taxon>
        <taxon>Weeksellaceae</taxon>
        <taxon>Faecalibacter</taxon>
    </lineage>
</organism>
<dbReference type="EMBL" id="CP072842">
    <property type="protein sequence ID" value="QTV05883.1"/>
    <property type="molecule type" value="Genomic_DNA"/>
</dbReference>
<gene>
    <name evidence="2" type="ORF">J9309_00600</name>
</gene>
<sequence>MKNIFLILSTLLLGNISNAQVAIGKPTVEGNNTLIDFVSGTTKGIILSSTTNDPSTAANGTFIYNTTDKKVKVKSNDEWLDLSDEGDSSATTNTIDATAVEVGNGVVIGKETSTKVGALVLESDDKALILPKIFRPDLNVKNPYPGMICFDTESNTLAVYDGTNWNYWK</sequence>
<protein>
    <recommendedName>
        <fullName evidence="4">WG repeat-containing protein</fullName>
    </recommendedName>
</protein>
<reference evidence="2 3" key="1">
    <citation type="journal article" date="2021" name="Int. J. Syst. Evol. Microbiol.">
        <title>Faecalibacter bovis sp. nov., isolated from cow faeces.</title>
        <authorList>
            <person name="Li F."/>
            <person name="Zhao W."/>
            <person name="Hong Q."/>
            <person name="Shao Q."/>
            <person name="Song J."/>
            <person name="Yang S."/>
        </authorList>
    </citation>
    <scope>NUCLEOTIDE SEQUENCE [LARGE SCALE GENOMIC DNA]</scope>
    <source>
        <strain evidence="2 3">ZY171143</strain>
    </source>
</reference>
<feature type="signal peptide" evidence="1">
    <location>
        <begin position="1"/>
        <end position="21"/>
    </location>
</feature>
<dbReference type="RefSeq" id="WP_230476527.1">
    <property type="nucleotide sequence ID" value="NZ_CP072842.1"/>
</dbReference>
<accession>A0ABX7XDB0</accession>